<evidence type="ECO:0000313" key="2">
    <source>
        <dbReference type="EMBL" id="DAZ89729.1"/>
    </source>
</evidence>
<dbReference type="EMBL" id="BK059306">
    <property type="protein sequence ID" value="DAZ89729.1"/>
    <property type="molecule type" value="Viral_cRNA"/>
</dbReference>
<keyword evidence="3" id="KW-1185">Reference proteome</keyword>
<proteinExistence type="predicted"/>
<feature type="region of interest" description="Disordered" evidence="1">
    <location>
        <begin position="634"/>
        <end position="758"/>
    </location>
</feature>
<feature type="compositionally biased region" description="Basic and acidic residues" evidence="1">
    <location>
        <begin position="749"/>
        <end position="758"/>
    </location>
</feature>
<feature type="compositionally biased region" description="Gly residues" evidence="1">
    <location>
        <begin position="661"/>
        <end position="676"/>
    </location>
</feature>
<dbReference type="RefSeq" id="YP_010802320.1">
    <property type="nucleotide sequence ID" value="NC_076984.1"/>
</dbReference>
<name>A0AAV2YCR6_9VIRU</name>
<evidence type="ECO:0000256" key="1">
    <source>
        <dbReference type="SAM" id="MobiDB-lite"/>
    </source>
</evidence>
<feature type="compositionally biased region" description="Basic and acidic residues" evidence="1">
    <location>
        <begin position="712"/>
        <end position="727"/>
    </location>
</feature>
<reference evidence="2 3" key="1">
    <citation type="journal article" date="2020" name="mSystems">
        <title>Abundant and Diverse RNA Viruses in Insects Revealed by RNA-Seq Analysis: Ecological and Evolutionary Implications.</title>
        <authorList>
            <person name="Wu H."/>
            <person name="Pang R."/>
            <person name="Cheng T."/>
            <person name="Xue L."/>
            <person name="Zeng H."/>
            <person name="Lei T."/>
            <person name="Chen M."/>
            <person name="Wu S."/>
            <person name="Ding Y."/>
            <person name="Zhang J."/>
            <person name="Shi M."/>
            <person name="Wu Q."/>
        </authorList>
    </citation>
    <scope>NUCLEOTIDE SEQUENCE [LARGE SCALE GENOMIC DNA]</scope>
    <source>
        <strain evidence="2 3">2/2012</strain>
    </source>
</reference>
<organism evidence="2 3">
    <name type="scientific">Oropsylla silantiewi mononega-like virus 2</name>
    <dbReference type="NCBI Taxonomy" id="2879398"/>
    <lineage>
        <taxon>Viruses</taxon>
        <taxon>Riboviria</taxon>
        <taxon>Orthornavirae</taxon>
        <taxon>Negarnaviricota</taxon>
        <taxon>Haploviricotina</taxon>
        <taxon>Monjiviricetes</taxon>
        <taxon>Jingchuvirales</taxon>
        <taxon>Aliusviridae</taxon>
        <taxon>Ollusvirus</taxon>
        <taxon>Ollusvirus oropsyllae</taxon>
    </lineage>
</organism>
<accession>A0AAV2YCR6</accession>
<dbReference type="GeneID" id="80541053"/>
<evidence type="ECO:0000313" key="3">
    <source>
        <dbReference type="Proteomes" id="UP001161539"/>
    </source>
</evidence>
<dbReference type="KEGG" id="vg:80541053"/>
<protein>
    <submittedName>
        <fullName evidence="2">Nucleoprotein</fullName>
    </submittedName>
</protein>
<feature type="compositionally biased region" description="Polar residues" evidence="1">
    <location>
        <begin position="728"/>
        <end position="742"/>
    </location>
</feature>
<sequence>MSFARPAFELELRRLRGHRLPSILANARGPTLSDESSLLPLLVVAVDDLLADCAQASAWVTWGARPFIANKLSRIWASANSITATPSIMAKMIGELTATHSVKDANTVQDRDSARNKIISFLRSNPPDNTELTSYTNQILIKCRAASTGNASAEQIALFMPRGTVGPVSIQTLIFYRCRGHIVPKEIFLEPALRELWVQLTRTDTVRVQINQIAVSLIPDYTQIWQDADIDTILGIYEGMAETDPNSMRKHIAAAVTVYVASLAKEVNITDAWLERRLQSMQSALPDVQLSTVVDVPTIKAYATSYPRSTMTSDHLYATIAMAWSQLDLQSIKPLTWILEQSAYSNVTALLALADVITKVRYFNIQHLIDAGIPETEFKKVIDLCLTILYDKFSPIIAPKVMVRDYPDLAYIGLFMKKTQLLDDKMKAYGGRPEASCKLPQSTLVRLATELKEYNDSLIHSELSPNSAYLKHCQKDNIQMVEIGGDIYTYPKLSDERPNVGADDEAQRDRANDMKDMQRQLQRAERVDWDRAAKALPTGAKKVPKEDIIAAVKSNEGVLTVAFNSILREVSAVAQQHPLNGPVEHILDIPTCKKKLSPQIITWAEAWKCEILAEYRADPAPTIAPANPITGTLVPSQYIQGPRNACPTNLVDHAPQPGDGNPPGGAGGPGGQGGAGGPPPSGPTGPNGPNPSHPPTHDDEYYAEQARNLQKQLEELARLKKELEEKTQQGTSGLSKSQTVPLHTTPLESYKKDDEPNE</sequence>
<feature type="compositionally biased region" description="Pro residues" evidence="1">
    <location>
        <begin position="677"/>
        <end position="694"/>
    </location>
</feature>
<dbReference type="Proteomes" id="UP001161539">
    <property type="component" value="Segment"/>
</dbReference>